<dbReference type="Pfam" id="PF00959">
    <property type="entry name" value="Phage_lysozyme"/>
    <property type="match status" value="1"/>
</dbReference>
<dbReference type="GO" id="GO:0003796">
    <property type="term" value="F:lysozyme activity"/>
    <property type="evidence" value="ECO:0007669"/>
    <property type="project" value="UniProtKB-EC"/>
</dbReference>
<keyword evidence="2" id="KW-0929">Antimicrobial</keyword>
<dbReference type="RefSeq" id="XP_018278640.1">
    <property type="nucleotide sequence ID" value="XM_018423227.1"/>
</dbReference>
<evidence type="ECO:0000256" key="4">
    <source>
        <dbReference type="ARBA" id="ARBA00022801"/>
    </source>
</evidence>
<dbReference type="GO" id="GO:0009253">
    <property type="term" value="P:peptidoglycan catabolic process"/>
    <property type="evidence" value="ECO:0007669"/>
    <property type="project" value="InterPro"/>
</dbReference>
<dbReference type="Proteomes" id="UP000053611">
    <property type="component" value="Unassembled WGS sequence"/>
</dbReference>
<keyword evidence="5" id="KW-1035">Host cytoplasm</keyword>
<dbReference type="InterPro" id="IPR023347">
    <property type="entry name" value="Lysozyme_dom_sf"/>
</dbReference>
<dbReference type="InterPro" id="IPR002196">
    <property type="entry name" value="Glyco_hydro_24"/>
</dbReference>
<keyword evidence="9" id="KW-1185">Reference proteome</keyword>
<organism evidence="8 9">
    <name type="scientific">Cutaneotrichosporon oleaginosum</name>
    <dbReference type="NCBI Taxonomy" id="879819"/>
    <lineage>
        <taxon>Eukaryota</taxon>
        <taxon>Fungi</taxon>
        <taxon>Dikarya</taxon>
        <taxon>Basidiomycota</taxon>
        <taxon>Agaricomycotina</taxon>
        <taxon>Tremellomycetes</taxon>
        <taxon>Trichosporonales</taxon>
        <taxon>Trichosporonaceae</taxon>
        <taxon>Cutaneotrichosporon</taxon>
    </lineage>
</organism>
<dbReference type="GO" id="GO:0016998">
    <property type="term" value="P:cell wall macromolecule catabolic process"/>
    <property type="evidence" value="ECO:0007669"/>
    <property type="project" value="InterPro"/>
</dbReference>
<keyword evidence="3" id="KW-0081">Bacteriolytic enzyme</keyword>
<dbReference type="GeneID" id="28983830"/>
<dbReference type="GO" id="GO:0031640">
    <property type="term" value="P:killing of cells of another organism"/>
    <property type="evidence" value="ECO:0007669"/>
    <property type="project" value="UniProtKB-KW"/>
</dbReference>
<evidence type="ECO:0000256" key="6">
    <source>
        <dbReference type="ARBA" id="ARBA00023295"/>
    </source>
</evidence>
<dbReference type="GO" id="GO:0042742">
    <property type="term" value="P:defense response to bacterium"/>
    <property type="evidence" value="ECO:0007669"/>
    <property type="project" value="UniProtKB-KW"/>
</dbReference>
<dbReference type="CDD" id="cd00737">
    <property type="entry name" value="lyz_endolysin_autolysin"/>
    <property type="match status" value="1"/>
</dbReference>
<reference evidence="8 9" key="1">
    <citation type="submission" date="2015-03" db="EMBL/GenBank/DDBJ databases">
        <title>Genomics and transcriptomics of the oil-accumulating basidiomycete yeast T. oleaginosus allow insights into substrate utilization and the diverse evolutionary trajectories of mating systems in fungi.</title>
        <authorList>
            <consortium name="DOE Joint Genome Institute"/>
            <person name="Kourist R."/>
            <person name="Kracht O."/>
            <person name="Bracharz F."/>
            <person name="Lipzen A."/>
            <person name="Nolan M."/>
            <person name="Ohm R."/>
            <person name="Grigoriev I."/>
            <person name="Sun S."/>
            <person name="Heitman J."/>
            <person name="Bruck T."/>
            <person name="Nowrousian M."/>
        </authorList>
    </citation>
    <scope>NUCLEOTIDE SEQUENCE [LARGE SCALE GENOMIC DNA]</scope>
    <source>
        <strain evidence="8 9">IBC0246</strain>
    </source>
</reference>
<dbReference type="AlphaFoldDB" id="A0A0J1B3E1"/>
<dbReference type="PANTHER" id="PTHR38107">
    <property type="match status" value="1"/>
</dbReference>
<comment type="catalytic activity">
    <reaction evidence="1">
        <text>Hydrolysis of (1-&gt;4)-beta-linkages between N-acetylmuramic acid and N-acetyl-D-glucosamine residues in a peptidoglycan and between N-acetyl-D-glucosamine residues in chitodextrins.</text>
        <dbReference type="EC" id="3.2.1.17"/>
    </reaction>
</comment>
<feature type="chain" id="PRO_5005247815" evidence="7">
    <location>
        <begin position="17"/>
        <end position="267"/>
    </location>
</feature>
<dbReference type="STRING" id="879819.A0A0J1B3E1"/>
<dbReference type="InterPro" id="IPR051018">
    <property type="entry name" value="Bacteriophage_GH24"/>
</dbReference>
<evidence type="ECO:0000256" key="7">
    <source>
        <dbReference type="SAM" id="SignalP"/>
    </source>
</evidence>
<dbReference type="OrthoDB" id="5358886at2759"/>
<dbReference type="SUPFAM" id="SSF53955">
    <property type="entry name" value="Lysozyme-like"/>
    <property type="match status" value="1"/>
</dbReference>
<dbReference type="InterPro" id="IPR033907">
    <property type="entry name" value="Endolysin_autolysin"/>
</dbReference>
<evidence type="ECO:0000256" key="1">
    <source>
        <dbReference type="ARBA" id="ARBA00000632"/>
    </source>
</evidence>
<dbReference type="EMBL" id="KQ087208">
    <property type="protein sequence ID" value="KLT42149.1"/>
    <property type="molecule type" value="Genomic_DNA"/>
</dbReference>
<accession>A0A0J1B3E1</accession>
<sequence length="267" mass="28022">MLAAVLALAAALPVLAAGPYPIKANGVNCRSGPSTSASVVKQYQKGQQVTLQCQTEGVSVNGNTIWGKTQDNCFVTDHYIQTTGKPEYVAPKCGGSTAPPATAEPCPTLNAAGTSLLKHFEGFVPRPAPDPIGLPTVGYGHLCQTTGCAEVPYTFPLTEATATQLLNDDVPRYTACLGDMLDGVTLNDNQWAALASWVFNLGCGATGSSSLIRRLNAGEDPATVVGQELPKWVNAGGKQLPGLVRRRNAEIDLFNTASSKQAYPQCE</sequence>
<evidence type="ECO:0000256" key="2">
    <source>
        <dbReference type="ARBA" id="ARBA00022529"/>
    </source>
</evidence>
<evidence type="ECO:0000256" key="5">
    <source>
        <dbReference type="ARBA" id="ARBA00023200"/>
    </source>
</evidence>
<dbReference type="HAMAP" id="MF_04110">
    <property type="entry name" value="ENDOLYSIN_T4"/>
    <property type="match status" value="1"/>
</dbReference>
<keyword evidence="7" id="KW-0732">Signal</keyword>
<dbReference type="InterPro" id="IPR023346">
    <property type="entry name" value="Lysozyme-like_dom_sf"/>
</dbReference>
<keyword evidence="6" id="KW-0326">Glycosidase</keyword>
<name>A0A0J1B3E1_9TREE</name>
<evidence type="ECO:0000256" key="3">
    <source>
        <dbReference type="ARBA" id="ARBA00022638"/>
    </source>
</evidence>
<dbReference type="InterPro" id="IPR034690">
    <property type="entry name" value="Endolysin_T4_type"/>
</dbReference>
<protein>
    <submittedName>
        <fullName evidence="8">Glycoside hydrolase family 24 protein</fullName>
    </submittedName>
</protein>
<evidence type="ECO:0000313" key="8">
    <source>
        <dbReference type="EMBL" id="KLT42149.1"/>
    </source>
</evidence>
<gene>
    <name evidence="8" type="ORF">CC85DRAFT_285741</name>
</gene>
<proteinExistence type="inferred from homology"/>
<feature type="signal peptide" evidence="7">
    <location>
        <begin position="1"/>
        <end position="16"/>
    </location>
</feature>
<dbReference type="PANTHER" id="PTHR38107:SF3">
    <property type="entry name" value="LYSOZYME RRRD-RELATED"/>
    <property type="match status" value="1"/>
</dbReference>
<dbReference type="Gene3D" id="1.10.530.40">
    <property type="match status" value="1"/>
</dbReference>
<evidence type="ECO:0000313" key="9">
    <source>
        <dbReference type="Proteomes" id="UP000053611"/>
    </source>
</evidence>
<keyword evidence="4 8" id="KW-0378">Hydrolase</keyword>
<dbReference type="Gene3D" id="2.30.30.40">
    <property type="entry name" value="SH3 Domains"/>
    <property type="match status" value="1"/>
</dbReference>